<feature type="compositionally biased region" description="Basic and acidic residues" evidence="1">
    <location>
        <begin position="100"/>
        <end position="111"/>
    </location>
</feature>
<feature type="compositionally biased region" description="Polar residues" evidence="1">
    <location>
        <begin position="90"/>
        <end position="99"/>
    </location>
</feature>
<accession>A0A0V1H1I2</accession>
<comment type="caution">
    <text evidence="2">The sequence shown here is derived from an EMBL/GenBank/DDBJ whole genome shotgun (WGS) entry which is preliminary data.</text>
</comment>
<keyword evidence="3" id="KW-1185">Reference proteome</keyword>
<reference evidence="2 3" key="1">
    <citation type="submission" date="2015-01" db="EMBL/GenBank/DDBJ databases">
        <title>Evolution of Trichinella species and genotypes.</title>
        <authorList>
            <person name="Korhonen P.K."/>
            <person name="Edoardo P."/>
            <person name="Giuseppe L.R."/>
            <person name="Gasser R.B."/>
        </authorList>
    </citation>
    <scope>NUCLEOTIDE SEQUENCE [LARGE SCALE GENOMIC DNA]</scope>
    <source>
        <strain evidence="2">ISS1029</strain>
    </source>
</reference>
<name>A0A0V1H1I2_9BILA</name>
<feature type="region of interest" description="Disordered" evidence="1">
    <location>
        <begin position="90"/>
        <end position="111"/>
    </location>
</feature>
<evidence type="ECO:0000313" key="3">
    <source>
        <dbReference type="Proteomes" id="UP000055024"/>
    </source>
</evidence>
<organism evidence="2 3">
    <name type="scientific">Trichinella zimbabwensis</name>
    <dbReference type="NCBI Taxonomy" id="268475"/>
    <lineage>
        <taxon>Eukaryota</taxon>
        <taxon>Metazoa</taxon>
        <taxon>Ecdysozoa</taxon>
        <taxon>Nematoda</taxon>
        <taxon>Enoplea</taxon>
        <taxon>Dorylaimia</taxon>
        <taxon>Trichinellida</taxon>
        <taxon>Trichinellidae</taxon>
        <taxon>Trichinella</taxon>
    </lineage>
</organism>
<gene>
    <name evidence="2" type="ORF">T11_210</name>
</gene>
<proteinExistence type="predicted"/>
<protein>
    <submittedName>
        <fullName evidence="2">Uncharacterized protein</fullName>
    </submittedName>
</protein>
<dbReference type="Proteomes" id="UP000055024">
    <property type="component" value="Unassembled WGS sequence"/>
</dbReference>
<evidence type="ECO:0000256" key="1">
    <source>
        <dbReference type="SAM" id="MobiDB-lite"/>
    </source>
</evidence>
<dbReference type="AlphaFoldDB" id="A0A0V1H1I2"/>
<dbReference type="OrthoDB" id="10369881at2759"/>
<evidence type="ECO:0000313" key="2">
    <source>
        <dbReference type="EMBL" id="KRZ03978.1"/>
    </source>
</evidence>
<dbReference type="EMBL" id="JYDP01000176">
    <property type="protein sequence ID" value="KRZ03978.1"/>
    <property type="molecule type" value="Genomic_DNA"/>
</dbReference>
<sequence>MSCCKYFDLFRHLSKDAINVRIRCKLDRWSLLLLHEASYNVDLSSSGDDYSIAWCCSNKQESSTTGANRPFNEDMVNAINNEKIEQLTPHSSATAGIDSQRTDDKVGMLIK</sequence>